<accession>A0A0G0QAX9</accession>
<dbReference type="Proteomes" id="UP000034855">
    <property type="component" value="Unassembled WGS sequence"/>
</dbReference>
<evidence type="ECO:0000313" key="2">
    <source>
        <dbReference type="EMBL" id="KKR34491.1"/>
    </source>
</evidence>
<dbReference type="AlphaFoldDB" id="A0A0G0QAX9"/>
<keyword evidence="1" id="KW-0472">Membrane</keyword>
<proteinExistence type="predicted"/>
<comment type="caution">
    <text evidence="2">The sequence shown here is derived from an EMBL/GenBank/DDBJ whole genome shotgun (WGS) entry which is preliminary data.</text>
</comment>
<keyword evidence="1" id="KW-1133">Transmembrane helix</keyword>
<keyword evidence="1" id="KW-0812">Transmembrane</keyword>
<reference evidence="2 3" key="1">
    <citation type="journal article" date="2015" name="Nature">
        <title>rRNA introns, odd ribosomes, and small enigmatic genomes across a large radiation of phyla.</title>
        <authorList>
            <person name="Brown C.T."/>
            <person name="Hug L.A."/>
            <person name="Thomas B.C."/>
            <person name="Sharon I."/>
            <person name="Castelle C.J."/>
            <person name="Singh A."/>
            <person name="Wilkins M.J."/>
            <person name="Williams K.H."/>
            <person name="Banfield J.F."/>
        </authorList>
    </citation>
    <scope>NUCLEOTIDE SEQUENCE [LARGE SCALE GENOMIC DNA]</scope>
</reference>
<dbReference type="EMBL" id="LBXR01000014">
    <property type="protein sequence ID" value="KKR34491.1"/>
    <property type="molecule type" value="Genomic_DNA"/>
</dbReference>
<organism evidence="2 3">
    <name type="scientific">Candidatus Magasanikbacteria bacterium GW2011_GWA2_40_10</name>
    <dbReference type="NCBI Taxonomy" id="1619037"/>
    <lineage>
        <taxon>Bacteria</taxon>
        <taxon>Candidatus Magasanikiibacteriota</taxon>
    </lineage>
</organism>
<feature type="transmembrane region" description="Helical" evidence="1">
    <location>
        <begin position="52"/>
        <end position="73"/>
    </location>
</feature>
<feature type="transmembrane region" description="Helical" evidence="1">
    <location>
        <begin position="150"/>
        <end position="174"/>
    </location>
</feature>
<dbReference type="STRING" id="1619037.UT67_C0014G0003"/>
<name>A0A0G0QAX9_9BACT</name>
<sequence>MLNISQTRALLLRRISFCIVRNFRLYIGSFFVPILTAVKIEDARFCAKAKSALFVICGIMVLNMTIIILQRLLLEFVWDIIYFPIWWYTKGAIHALRWCFNLFLHGNENLAPGLWLANLFVPMFGQFDIQGRIVSFLMRFVQIFARTVALAVWFSLCLVLFFCWLALPLLVVYAI</sequence>
<gene>
    <name evidence="2" type="ORF">UT67_C0014G0003</name>
</gene>
<evidence type="ECO:0000313" key="3">
    <source>
        <dbReference type="Proteomes" id="UP000034855"/>
    </source>
</evidence>
<evidence type="ECO:0000256" key="1">
    <source>
        <dbReference type="SAM" id="Phobius"/>
    </source>
</evidence>
<feature type="transmembrane region" description="Helical" evidence="1">
    <location>
        <begin position="110"/>
        <end position="129"/>
    </location>
</feature>
<protein>
    <submittedName>
        <fullName evidence="2">Uncharacterized protein</fullName>
    </submittedName>
</protein>